<evidence type="ECO:0000256" key="1">
    <source>
        <dbReference type="SAM" id="MobiDB-lite"/>
    </source>
</evidence>
<keyword evidence="2" id="KW-0472">Membrane</keyword>
<gene>
    <name evidence="3" type="ORF">A5707_19675</name>
</gene>
<dbReference type="OrthoDB" id="4762325at2"/>
<name>A0A1A2ZA29_9MYCO</name>
<keyword evidence="2" id="KW-1133">Transmembrane helix</keyword>
<feature type="region of interest" description="Disordered" evidence="1">
    <location>
        <begin position="1"/>
        <end position="57"/>
    </location>
</feature>
<keyword evidence="2" id="KW-0812">Transmembrane</keyword>
<feature type="compositionally biased region" description="Basic residues" evidence="1">
    <location>
        <begin position="20"/>
        <end position="30"/>
    </location>
</feature>
<protein>
    <recommendedName>
        <fullName evidence="5">Transmembrane protein</fullName>
    </recommendedName>
</protein>
<reference evidence="4" key="1">
    <citation type="submission" date="2016-06" db="EMBL/GenBank/DDBJ databases">
        <authorList>
            <person name="Sutton G."/>
            <person name="Brinkac L."/>
            <person name="Sanka R."/>
            <person name="Adams M."/>
            <person name="Lau E."/>
            <person name="Sam S."/>
            <person name="Sreng N."/>
            <person name="Him V."/>
            <person name="Kerleguer A."/>
            <person name="Cheng S."/>
        </authorList>
    </citation>
    <scope>NUCLEOTIDE SEQUENCE [LARGE SCALE GENOMIC DNA]</scope>
    <source>
        <strain evidence="4">E861</strain>
    </source>
</reference>
<dbReference type="Proteomes" id="UP000093592">
    <property type="component" value="Unassembled WGS sequence"/>
</dbReference>
<organism evidence="3 4">
    <name type="scientific">Mycobacterium kyorinense</name>
    <dbReference type="NCBI Taxonomy" id="487514"/>
    <lineage>
        <taxon>Bacteria</taxon>
        <taxon>Bacillati</taxon>
        <taxon>Actinomycetota</taxon>
        <taxon>Actinomycetes</taxon>
        <taxon>Mycobacteriales</taxon>
        <taxon>Mycobacteriaceae</taxon>
        <taxon>Mycobacterium</taxon>
    </lineage>
</organism>
<feature type="transmembrane region" description="Helical" evidence="2">
    <location>
        <begin position="106"/>
        <end position="129"/>
    </location>
</feature>
<evidence type="ECO:0000313" key="3">
    <source>
        <dbReference type="EMBL" id="OBI47494.1"/>
    </source>
</evidence>
<feature type="transmembrane region" description="Helical" evidence="2">
    <location>
        <begin position="135"/>
        <end position="156"/>
    </location>
</feature>
<dbReference type="AlphaFoldDB" id="A0A1A2ZA29"/>
<evidence type="ECO:0000313" key="4">
    <source>
        <dbReference type="Proteomes" id="UP000093592"/>
    </source>
</evidence>
<feature type="transmembrane region" description="Helical" evidence="2">
    <location>
        <begin position="163"/>
        <end position="186"/>
    </location>
</feature>
<evidence type="ECO:0008006" key="5">
    <source>
        <dbReference type="Google" id="ProtNLM"/>
    </source>
</evidence>
<accession>A0A1A2ZA29</accession>
<sequence length="208" mass="22138">MPTFDTGAQPQATEPQTSGRPRRRWRRKPKPAAPDPSPAEPTTQLPPAGPRTELGAEDAPSIEAIPVPSTGAPAAPPAEVASEPIPPAAHSVTVPGRYYYLKWWQLVLVIAAVWIPAAVIGVALFSWWYSLPDKAPAVFVVLIYVVVCTVVGLMMAMVQSRPLVSALAIAVMTAVFASAAAASPLYGHYYCQVHHQQGGHCLAGIIPY</sequence>
<feature type="compositionally biased region" description="Polar residues" evidence="1">
    <location>
        <begin position="1"/>
        <end position="19"/>
    </location>
</feature>
<evidence type="ECO:0000256" key="2">
    <source>
        <dbReference type="SAM" id="Phobius"/>
    </source>
</evidence>
<comment type="caution">
    <text evidence="3">The sequence shown here is derived from an EMBL/GenBank/DDBJ whole genome shotgun (WGS) entry which is preliminary data.</text>
</comment>
<proteinExistence type="predicted"/>
<dbReference type="EMBL" id="LZKJ01000087">
    <property type="protein sequence ID" value="OBI47494.1"/>
    <property type="molecule type" value="Genomic_DNA"/>
</dbReference>